<reference evidence="1 2" key="1">
    <citation type="submission" date="2016-09" db="EMBL/GenBank/DDBJ databases">
        <title>The complete genome sequences of Rhizobium gallicum, symbiovars gallicum and phaseoli, symbionts associated to common bean (Phaseolus vulgaris).</title>
        <authorList>
            <person name="Bustos P."/>
            <person name="Santamaria R.I."/>
            <person name="Perez-Carrascal O.M."/>
            <person name="Juarez S."/>
            <person name="Lozano L."/>
            <person name="Martinez-Flores I."/>
            <person name="Martinez-Romero E."/>
            <person name="Cevallos M."/>
            <person name="Romero D."/>
            <person name="Davila G."/>
            <person name="Gonzalez V."/>
        </authorList>
    </citation>
    <scope>NUCLEOTIDE SEQUENCE [LARGE SCALE GENOMIC DNA]</scope>
    <source>
        <strain evidence="1 2">8C-3</strain>
        <plasmid evidence="2">Plasmid prsp8c3a</plasmid>
    </source>
</reference>
<proteinExistence type="predicted"/>
<dbReference type="RefSeq" id="WP_196776361.1">
    <property type="nucleotide sequence ID" value="NZ_CP017242.1"/>
</dbReference>
<dbReference type="EMBL" id="CP017242">
    <property type="protein sequence ID" value="APO77056.1"/>
    <property type="molecule type" value="Genomic_DNA"/>
</dbReference>
<organism evidence="1 2">
    <name type="scientific">Rhizobium etli 8C-3</name>
    <dbReference type="NCBI Taxonomy" id="538025"/>
    <lineage>
        <taxon>Bacteria</taxon>
        <taxon>Pseudomonadati</taxon>
        <taxon>Pseudomonadota</taxon>
        <taxon>Alphaproteobacteria</taxon>
        <taxon>Hyphomicrobiales</taxon>
        <taxon>Rhizobiaceae</taxon>
        <taxon>Rhizobium/Agrobacterium group</taxon>
        <taxon>Rhizobium</taxon>
    </lineage>
</organism>
<evidence type="ECO:0000313" key="2">
    <source>
        <dbReference type="Proteomes" id="UP000185109"/>
    </source>
</evidence>
<gene>
    <name evidence="1" type="ORF">AM571_PA00170</name>
</gene>
<sequence length="58" mass="6794">MYEYIGPTVLWRDEVVGQIASLAQAEETQHREDDDDRVNQPDDIVHDKLLPQFQVLQE</sequence>
<accession>A0A1L5PAC6</accession>
<geneLocation type="plasmid" evidence="2">
    <name>prsp8c3a</name>
</geneLocation>
<name>A0A1L5PAC6_RHIET</name>
<evidence type="ECO:0000313" key="1">
    <source>
        <dbReference type="EMBL" id="APO77056.1"/>
    </source>
</evidence>
<keyword evidence="1" id="KW-0614">Plasmid</keyword>
<dbReference type="AlphaFoldDB" id="A0A1L5PAC6"/>
<protein>
    <submittedName>
        <fullName evidence="1">Uncharacterized protein</fullName>
    </submittedName>
</protein>
<dbReference type="Proteomes" id="UP000185109">
    <property type="component" value="Plasmid pRsp8C3a"/>
</dbReference>